<feature type="region of interest" description="Disordered" evidence="1">
    <location>
        <begin position="85"/>
        <end position="117"/>
    </location>
</feature>
<feature type="compositionally biased region" description="Basic residues" evidence="1">
    <location>
        <begin position="90"/>
        <end position="99"/>
    </location>
</feature>
<gene>
    <name evidence="2" type="ORF">HNP47_002091</name>
</gene>
<comment type="caution">
    <text evidence="2">The sequence shown here is derived from an EMBL/GenBank/DDBJ whole genome shotgun (WGS) entry which is preliminary data.</text>
</comment>
<name>A0A7W9FUZ7_BREVE</name>
<dbReference type="AlphaFoldDB" id="A0A7W9FUZ7"/>
<evidence type="ECO:0000313" key="3">
    <source>
        <dbReference type="Proteomes" id="UP000556201"/>
    </source>
</evidence>
<feature type="region of interest" description="Disordered" evidence="1">
    <location>
        <begin position="1"/>
        <end position="50"/>
    </location>
</feature>
<sequence length="117" mass="12841">MRAIDAKQIPPAHSAEHSNGVSREAVAPTSPLESTLDTHPGDQSTLVKSTPMTLEEHERLAATFAMPKVPAFVVRHMHAGFAVTSPAPVTRRRTRRKLKPNWLTPPDPIVPPTREGR</sequence>
<reference evidence="2 3" key="1">
    <citation type="submission" date="2020-08" db="EMBL/GenBank/DDBJ databases">
        <title>Functional genomics of gut bacteria from endangered species of beetles.</title>
        <authorList>
            <person name="Carlos-Shanley C."/>
        </authorList>
    </citation>
    <scope>NUCLEOTIDE SEQUENCE [LARGE SCALE GENOMIC DNA]</scope>
    <source>
        <strain evidence="2 3">S00192</strain>
    </source>
</reference>
<dbReference type="RefSeq" id="WP_184279491.1">
    <property type="nucleotide sequence ID" value="NZ_JACHLJ010000002.1"/>
</dbReference>
<dbReference type="Proteomes" id="UP000556201">
    <property type="component" value="Unassembled WGS sequence"/>
</dbReference>
<accession>A0A7W9FUZ7</accession>
<evidence type="ECO:0000256" key="1">
    <source>
        <dbReference type="SAM" id="MobiDB-lite"/>
    </source>
</evidence>
<proteinExistence type="predicted"/>
<protein>
    <submittedName>
        <fullName evidence="2">Uncharacterized protein</fullName>
    </submittedName>
</protein>
<organism evidence="2 3">
    <name type="scientific">Brevundimonas vesicularis</name>
    <name type="common">Pseudomonas vesicularis</name>
    <dbReference type="NCBI Taxonomy" id="41276"/>
    <lineage>
        <taxon>Bacteria</taxon>
        <taxon>Pseudomonadati</taxon>
        <taxon>Pseudomonadota</taxon>
        <taxon>Alphaproteobacteria</taxon>
        <taxon>Caulobacterales</taxon>
        <taxon>Caulobacteraceae</taxon>
        <taxon>Brevundimonas</taxon>
    </lineage>
</organism>
<feature type="compositionally biased region" description="Polar residues" evidence="1">
    <location>
        <begin position="31"/>
        <end position="50"/>
    </location>
</feature>
<dbReference type="EMBL" id="JACHLJ010000002">
    <property type="protein sequence ID" value="MBB5772087.1"/>
    <property type="molecule type" value="Genomic_DNA"/>
</dbReference>
<evidence type="ECO:0000313" key="2">
    <source>
        <dbReference type="EMBL" id="MBB5772087.1"/>
    </source>
</evidence>